<dbReference type="RefSeq" id="WP_092429873.1">
    <property type="nucleotide sequence ID" value="NZ_FNCL01000016.1"/>
</dbReference>
<dbReference type="InterPro" id="IPR036188">
    <property type="entry name" value="FAD/NAD-bd_sf"/>
</dbReference>
<dbReference type="PANTHER" id="PTHR13847">
    <property type="entry name" value="SARCOSINE DEHYDROGENASE-RELATED"/>
    <property type="match status" value="1"/>
</dbReference>
<dbReference type="AlphaFoldDB" id="A0A1I6W8D3"/>
<evidence type="ECO:0000256" key="2">
    <source>
        <dbReference type="ARBA" id="ARBA00023002"/>
    </source>
</evidence>
<comment type="similarity">
    <text evidence="1">Belongs to the DadA oxidoreductase family.</text>
</comment>
<proteinExistence type="inferred from homology"/>
<dbReference type="GO" id="GO:0008718">
    <property type="term" value="F:D-amino-acid dehydrogenase activity"/>
    <property type="evidence" value="ECO:0007669"/>
    <property type="project" value="TreeGrafter"/>
</dbReference>
<dbReference type="OrthoDB" id="9787190at2"/>
<keyword evidence="5" id="KW-1185">Reference proteome</keyword>
<dbReference type="InterPro" id="IPR006076">
    <property type="entry name" value="FAD-dep_OxRdtase"/>
</dbReference>
<dbReference type="GO" id="GO:0055130">
    <property type="term" value="P:D-alanine catabolic process"/>
    <property type="evidence" value="ECO:0007669"/>
    <property type="project" value="TreeGrafter"/>
</dbReference>
<dbReference type="GO" id="GO:0005737">
    <property type="term" value="C:cytoplasm"/>
    <property type="evidence" value="ECO:0007669"/>
    <property type="project" value="TreeGrafter"/>
</dbReference>
<evidence type="ECO:0000313" key="4">
    <source>
        <dbReference type="EMBL" id="SFT22287.1"/>
    </source>
</evidence>
<evidence type="ECO:0000256" key="1">
    <source>
        <dbReference type="ARBA" id="ARBA00009410"/>
    </source>
</evidence>
<accession>A0A1I6W8D3</accession>
<gene>
    <name evidence="4" type="ORF">SAMN04488050_11636</name>
</gene>
<dbReference type="STRING" id="311180.SAMN04488050_11636"/>
<dbReference type="SUPFAM" id="SSF51905">
    <property type="entry name" value="FAD/NAD(P)-binding domain"/>
    <property type="match status" value="1"/>
</dbReference>
<dbReference type="GO" id="GO:0005886">
    <property type="term" value="C:plasma membrane"/>
    <property type="evidence" value="ECO:0007669"/>
    <property type="project" value="TreeGrafter"/>
</dbReference>
<organism evidence="4 5">
    <name type="scientific">Alloyangia pacifica</name>
    <dbReference type="NCBI Taxonomy" id="311180"/>
    <lineage>
        <taxon>Bacteria</taxon>
        <taxon>Pseudomonadati</taxon>
        <taxon>Pseudomonadota</taxon>
        <taxon>Alphaproteobacteria</taxon>
        <taxon>Rhodobacterales</taxon>
        <taxon>Roseobacteraceae</taxon>
        <taxon>Alloyangia</taxon>
    </lineage>
</organism>
<feature type="domain" description="FAD dependent oxidoreductase" evidence="3">
    <location>
        <begin position="24"/>
        <end position="419"/>
    </location>
</feature>
<dbReference type="Gene3D" id="3.30.9.10">
    <property type="entry name" value="D-Amino Acid Oxidase, subunit A, domain 2"/>
    <property type="match status" value="2"/>
</dbReference>
<name>A0A1I6W8D3_9RHOB</name>
<evidence type="ECO:0000259" key="3">
    <source>
        <dbReference type="Pfam" id="PF01266"/>
    </source>
</evidence>
<keyword evidence="2" id="KW-0560">Oxidoreductase</keyword>
<reference evidence="5" key="1">
    <citation type="submission" date="2016-10" db="EMBL/GenBank/DDBJ databases">
        <authorList>
            <person name="Varghese N."/>
            <person name="Submissions S."/>
        </authorList>
    </citation>
    <scope>NUCLEOTIDE SEQUENCE [LARGE SCALE GENOMIC DNA]</scope>
    <source>
        <strain evidence="5">DSM 26894</strain>
    </source>
</reference>
<dbReference type="Proteomes" id="UP000199392">
    <property type="component" value="Unassembled WGS sequence"/>
</dbReference>
<sequence>MSAVFPFREVIPAEHGGDLPEAVDLVVIGGGVIGTCTALFANRAGLKVLLLEKGRIAAEQSSRNWGWIRVQGRDMAEIPIALEAQALWQELDALCEGRLGTRTVGVGYLAKSHAEMESFAGWLEEAKPLGVSSELLDAAQAKALTGASDSPWVGMLHTPTDMKGEPWVAVPELARLAAAEGVLVRERCAVRGLERSGGRVTGVVTEAGTVRCEQAVLAGGAWSGLFLKRHGVTLPQLSVRSTAMATAPLPQLVNKAAVDDVLAFRPRADGGYTLAPSAFSELFLGPDAVRHARPYLTLARQGSFDVHFRAKAPAGYPDAWGTARSWRDDEESPFERMRILSPDPNAGKVASTRAQFAQHFPQMGEVPLQASWAGMIDVMPDVVPVVDHVAQIPGLIVATGMCGHGFGIGPGFGRVVADMVHGRDTGHDLTRFRLARFSDGSKLVPGPNL</sequence>
<evidence type="ECO:0000313" key="5">
    <source>
        <dbReference type="Proteomes" id="UP000199392"/>
    </source>
</evidence>
<protein>
    <submittedName>
        <fullName evidence="4">Glycine/D-amino acid oxidase</fullName>
    </submittedName>
</protein>
<dbReference type="PANTHER" id="PTHR13847:SF280">
    <property type="entry name" value="D-AMINO ACID DEHYDROGENASE"/>
    <property type="match status" value="1"/>
</dbReference>
<dbReference type="Gene3D" id="3.50.50.60">
    <property type="entry name" value="FAD/NAD(P)-binding domain"/>
    <property type="match status" value="2"/>
</dbReference>
<dbReference type="Pfam" id="PF01266">
    <property type="entry name" value="DAO"/>
    <property type="match status" value="1"/>
</dbReference>
<dbReference type="EMBL" id="FOZW01000016">
    <property type="protein sequence ID" value="SFT22287.1"/>
    <property type="molecule type" value="Genomic_DNA"/>
</dbReference>